<evidence type="ECO:0000259" key="10">
    <source>
        <dbReference type="Pfam" id="PF23368"/>
    </source>
</evidence>
<feature type="transmembrane region" description="Helical" evidence="8">
    <location>
        <begin position="239"/>
        <end position="263"/>
    </location>
</feature>
<keyword evidence="1 6" id="KW-0645">Protease</keyword>
<gene>
    <name evidence="11" type="ORF">ACFQO0_15230</name>
</gene>
<dbReference type="InterPro" id="IPR055518">
    <property type="entry name" value="DUF7092"/>
</dbReference>
<keyword evidence="5 6" id="KW-0482">Metalloprotease</keyword>
<dbReference type="PANTHER" id="PTHR22726">
    <property type="entry name" value="METALLOENDOPEPTIDASE OMA1"/>
    <property type="match status" value="1"/>
</dbReference>
<keyword evidence="8" id="KW-0472">Membrane</keyword>
<protein>
    <submittedName>
        <fullName evidence="11">M48 family metallopeptidase</fullName>
    </submittedName>
</protein>
<evidence type="ECO:0000313" key="11">
    <source>
        <dbReference type="EMBL" id="MFC7299793.1"/>
    </source>
</evidence>
<sequence>MTPVPASYFDGKTSRAHHVTLSVVDGMAIVDGDAQRTAPITALRVSERTRNGGRKVTFPDDTYLEISDASEFDILLAETGYRDSIVVRMQQSWRNALIGLIATIAIMLLLYLYALPVAADIVAKALPASVERSISTGTLEFLDKRILAPSELPAARQESIIKNFQRMVLPKEGVPSYEIIFRQSNIGPNAFALPSGQIIMTDELVKLMSNDEQVIGVLAHELGHLHERHLMRRIVQSSAIGAVITVIFGDVSSIIATVPTVMLDMKYSRDAEREADNYAIAMMKANGIPLTQLAESFERMKAKEGATPPPYLSSHPSTEERIAHIQNAR</sequence>
<dbReference type="Gene3D" id="3.30.2010.10">
    <property type="entry name" value="Metalloproteases ('zincins'), catalytic domain"/>
    <property type="match status" value="1"/>
</dbReference>
<comment type="cofactor">
    <cofactor evidence="6">
        <name>Zn(2+)</name>
        <dbReference type="ChEBI" id="CHEBI:29105"/>
    </cofactor>
    <text evidence="6">Binds 1 zinc ion per subunit.</text>
</comment>
<evidence type="ECO:0000256" key="8">
    <source>
        <dbReference type="SAM" id="Phobius"/>
    </source>
</evidence>
<name>A0ABW2J9J8_9BURK</name>
<dbReference type="InterPro" id="IPR051156">
    <property type="entry name" value="Mito/Outer_Membr_Metalloprot"/>
</dbReference>
<dbReference type="Pfam" id="PF01435">
    <property type="entry name" value="Peptidase_M48"/>
    <property type="match status" value="1"/>
</dbReference>
<proteinExistence type="inferred from homology"/>
<dbReference type="CDD" id="cd07332">
    <property type="entry name" value="M48C_Oma1_like"/>
    <property type="match status" value="1"/>
</dbReference>
<feature type="domain" description="Peptidase M48" evidence="9">
    <location>
        <begin position="158"/>
        <end position="327"/>
    </location>
</feature>
<evidence type="ECO:0000313" key="12">
    <source>
        <dbReference type="Proteomes" id="UP001596379"/>
    </source>
</evidence>
<dbReference type="PANTHER" id="PTHR22726:SF1">
    <property type="entry name" value="METALLOENDOPEPTIDASE OMA1, MITOCHONDRIAL"/>
    <property type="match status" value="1"/>
</dbReference>
<evidence type="ECO:0000256" key="7">
    <source>
        <dbReference type="SAM" id="MobiDB-lite"/>
    </source>
</evidence>
<keyword evidence="8" id="KW-1133">Transmembrane helix</keyword>
<keyword evidence="8" id="KW-0812">Transmembrane</keyword>
<keyword evidence="2" id="KW-0479">Metal-binding</keyword>
<feature type="transmembrane region" description="Helical" evidence="8">
    <location>
        <begin position="96"/>
        <end position="114"/>
    </location>
</feature>
<organism evidence="11 12">
    <name type="scientific">Herminiimonas aquatilis</name>
    <dbReference type="NCBI Taxonomy" id="345342"/>
    <lineage>
        <taxon>Bacteria</taxon>
        <taxon>Pseudomonadati</taxon>
        <taxon>Pseudomonadota</taxon>
        <taxon>Betaproteobacteria</taxon>
        <taxon>Burkholderiales</taxon>
        <taxon>Oxalobacteraceae</taxon>
        <taxon>Herminiimonas</taxon>
    </lineage>
</organism>
<evidence type="ECO:0000256" key="4">
    <source>
        <dbReference type="ARBA" id="ARBA00022833"/>
    </source>
</evidence>
<dbReference type="Proteomes" id="UP001596379">
    <property type="component" value="Unassembled WGS sequence"/>
</dbReference>
<dbReference type="RefSeq" id="WP_382236502.1">
    <property type="nucleotide sequence ID" value="NZ_JBHTCC010000004.1"/>
</dbReference>
<feature type="region of interest" description="Disordered" evidence="7">
    <location>
        <begin position="304"/>
        <end position="329"/>
    </location>
</feature>
<accession>A0ABW2J9J8</accession>
<evidence type="ECO:0000256" key="6">
    <source>
        <dbReference type="RuleBase" id="RU003983"/>
    </source>
</evidence>
<dbReference type="Pfam" id="PF23368">
    <property type="entry name" value="DUF7092"/>
    <property type="match status" value="1"/>
</dbReference>
<dbReference type="InterPro" id="IPR001915">
    <property type="entry name" value="Peptidase_M48"/>
</dbReference>
<evidence type="ECO:0000256" key="5">
    <source>
        <dbReference type="ARBA" id="ARBA00023049"/>
    </source>
</evidence>
<evidence type="ECO:0000256" key="3">
    <source>
        <dbReference type="ARBA" id="ARBA00022801"/>
    </source>
</evidence>
<comment type="caution">
    <text evidence="11">The sequence shown here is derived from an EMBL/GenBank/DDBJ whole genome shotgun (WGS) entry which is preliminary data.</text>
</comment>
<dbReference type="EMBL" id="JBHTCC010000004">
    <property type="protein sequence ID" value="MFC7299793.1"/>
    <property type="molecule type" value="Genomic_DNA"/>
</dbReference>
<evidence type="ECO:0000256" key="1">
    <source>
        <dbReference type="ARBA" id="ARBA00022670"/>
    </source>
</evidence>
<comment type="similarity">
    <text evidence="6">Belongs to the peptidase M48 family.</text>
</comment>
<keyword evidence="4 6" id="KW-0862">Zinc</keyword>
<reference evidence="12" key="1">
    <citation type="journal article" date="2019" name="Int. J. Syst. Evol. Microbiol.">
        <title>The Global Catalogue of Microorganisms (GCM) 10K type strain sequencing project: providing services to taxonomists for standard genome sequencing and annotation.</title>
        <authorList>
            <consortium name="The Broad Institute Genomics Platform"/>
            <consortium name="The Broad Institute Genome Sequencing Center for Infectious Disease"/>
            <person name="Wu L."/>
            <person name="Ma J."/>
        </authorList>
    </citation>
    <scope>NUCLEOTIDE SEQUENCE [LARGE SCALE GENOMIC DNA]</scope>
    <source>
        <strain evidence="12">CCUG 36956</strain>
    </source>
</reference>
<evidence type="ECO:0000256" key="2">
    <source>
        <dbReference type="ARBA" id="ARBA00022723"/>
    </source>
</evidence>
<evidence type="ECO:0000259" key="9">
    <source>
        <dbReference type="Pfam" id="PF01435"/>
    </source>
</evidence>
<keyword evidence="3 6" id="KW-0378">Hydrolase</keyword>
<keyword evidence="12" id="KW-1185">Reference proteome</keyword>
<feature type="domain" description="DUF7092" evidence="10">
    <location>
        <begin position="4"/>
        <end position="78"/>
    </location>
</feature>